<keyword evidence="2" id="KW-0472">Membrane</keyword>
<dbReference type="OrthoDB" id="2103474at2759"/>
<feature type="compositionally biased region" description="Basic and acidic residues" evidence="1">
    <location>
        <begin position="88"/>
        <end position="97"/>
    </location>
</feature>
<feature type="transmembrane region" description="Helical" evidence="2">
    <location>
        <begin position="137"/>
        <end position="160"/>
    </location>
</feature>
<dbReference type="InterPro" id="IPR025187">
    <property type="entry name" value="DUF4112"/>
</dbReference>
<keyword evidence="2" id="KW-0812">Transmembrane</keyword>
<evidence type="ECO:0000256" key="3">
    <source>
        <dbReference type="SAM" id="SignalP"/>
    </source>
</evidence>
<proteinExistence type="predicted"/>
<dbReference type="Proteomes" id="UP000467700">
    <property type="component" value="Unassembled WGS sequence"/>
</dbReference>
<sequence>MLANIFLTLALVPLRHPSSVRRHSQYFRSRRDRSGAWERIKIGDDISASPFVCSKHHHPTRRYPIENPSRSPSCLLSFRLPHLLSEGRQEALREPPRARRKRELPPGLSKRDQAILRSVKKRAHYLDKGFHICGMRFGWTFFISLIPIVGDVVDASLNYLLVVRKARKADIPNWLLRRMLFNNAVSAGVSLIPIAGDLVLAMYKANSRNAALLEEFLRIRGDEFLKRGGVVEDPKAKKGLAKSKKTKKAPMSDADAEQVKPGAGMTPTEFKNVVDAVEAKNSKGAAAMSASSSKKKGSGSGSSGSGFNLFGSRSKKTTAAAAAAPVDKGRFVENMDSDGPK</sequence>
<gene>
    <name evidence="4" type="ORF">AAE3_LOCUS9196</name>
</gene>
<dbReference type="PANTHER" id="PTHR35519">
    <property type="entry name" value="MEMBRANE PROTEINS"/>
    <property type="match status" value="1"/>
</dbReference>
<feature type="region of interest" description="Disordered" evidence="1">
    <location>
        <begin position="284"/>
        <end position="341"/>
    </location>
</feature>
<feature type="transmembrane region" description="Helical" evidence="2">
    <location>
        <begin position="180"/>
        <end position="203"/>
    </location>
</feature>
<comment type="caution">
    <text evidence="4">The sequence shown here is derived from an EMBL/GenBank/DDBJ whole genome shotgun (WGS) entry which is preliminary data.</text>
</comment>
<feature type="compositionally biased region" description="Basic residues" evidence="1">
    <location>
        <begin position="237"/>
        <end position="248"/>
    </location>
</feature>
<protein>
    <submittedName>
        <fullName evidence="4">Uncharacterized protein</fullName>
    </submittedName>
</protein>
<keyword evidence="5" id="KW-1185">Reference proteome</keyword>
<accession>A0A8S0W8I5</accession>
<feature type="region of interest" description="Disordered" evidence="1">
    <location>
        <begin position="88"/>
        <end position="108"/>
    </location>
</feature>
<organism evidence="4 5">
    <name type="scientific">Cyclocybe aegerita</name>
    <name type="common">Black poplar mushroom</name>
    <name type="synonym">Agrocybe aegerita</name>
    <dbReference type="NCBI Taxonomy" id="1973307"/>
    <lineage>
        <taxon>Eukaryota</taxon>
        <taxon>Fungi</taxon>
        <taxon>Dikarya</taxon>
        <taxon>Basidiomycota</taxon>
        <taxon>Agaricomycotina</taxon>
        <taxon>Agaricomycetes</taxon>
        <taxon>Agaricomycetidae</taxon>
        <taxon>Agaricales</taxon>
        <taxon>Agaricineae</taxon>
        <taxon>Bolbitiaceae</taxon>
        <taxon>Cyclocybe</taxon>
    </lineage>
</organism>
<feature type="region of interest" description="Disordered" evidence="1">
    <location>
        <begin position="236"/>
        <end position="267"/>
    </location>
</feature>
<evidence type="ECO:0000256" key="1">
    <source>
        <dbReference type="SAM" id="MobiDB-lite"/>
    </source>
</evidence>
<keyword evidence="2" id="KW-1133">Transmembrane helix</keyword>
<dbReference type="EMBL" id="CACVBS010000057">
    <property type="protein sequence ID" value="CAA7266808.1"/>
    <property type="molecule type" value="Genomic_DNA"/>
</dbReference>
<dbReference type="Pfam" id="PF13430">
    <property type="entry name" value="DUF4112"/>
    <property type="match status" value="1"/>
</dbReference>
<feature type="signal peptide" evidence="3">
    <location>
        <begin position="1"/>
        <end position="17"/>
    </location>
</feature>
<evidence type="ECO:0000256" key="2">
    <source>
        <dbReference type="SAM" id="Phobius"/>
    </source>
</evidence>
<feature type="chain" id="PRO_5035773033" evidence="3">
    <location>
        <begin position="18"/>
        <end position="341"/>
    </location>
</feature>
<reference evidence="4 5" key="1">
    <citation type="submission" date="2020-01" db="EMBL/GenBank/DDBJ databases">
        <authorList>
            <person name="Gupta K D."/>
        </authorList>
    </citation>
    <scope>NUCLEOTIDE SEQUENCE [LARGE SCALE GENOMIC DNA]</scope>
</reference>
<evidence type="ECO:0000313" key="5">
    <source>
        <dbReference type="Proteomes" id="UP000467700"/>
    </source>
</evidence>
<feature type="compositionally biased region" description="Basic and acidic residues" evidence="1">
    <location>
        <begin position="327"/>
        <end position="341"/>
    </location>
</feature>
<evidence type="ECO:0000313" key="4">
    <source>
        <dbReference type="EMBL" id="CAA7266808.1"/>
    </source>
</evidence>
<dbReference type="AlphaFoldDB" id="A0A8S0W8I5"/>
<name>A0A8S0W8I5_CYCAE</name>
<dbReference type="PANTHER" id="PTHR35519:SF2">
    <property type="entry name" value="PH DOMAIN PROTEIN"/>
    <property type="match status" value="1"/>
</dbReference>
<keyword evidence="3" id="KW-0732">Signal</keyword>